<organism evidence="7 8">
    <name type="scientific">Ruficoccus amylovorans</name>
    <dbReference type="NCBI Taxonomy" id="1804625"/>
    <lineage>
        <taxon>Bacteria</taxon>
        <taxon>Pseudomonadati</taxon>
        <taxon>Verrucomicrobiota</taxon>
        <taxon>Opitutia</taxon>
        <taxon>Puniceicoccales</taxon>
        <taxon>Cerasicoccaceae</taxon>
        <taxon>Ruficoccus</taxon>
    </lineage>
</organism>
<dbReference type="EMBL" id="JACHVB010000014">
    <property type="protein sequence ID" value="MBC2593680.1"/>
    <property type="molecule type" value="Genomic_DNA"/>
</dbReference>
<dbReference type="GO" id="GO:0097347">
    <property type="term" value="C:TAM protein secretion complex"/>
    <property type="evidence" value="ECO:0007669"/>
    <property type="project" value="TreeGrafter"/>
</dbReference>
<evidence type="ECO:0000256" key="3">
    <source>
        <dbReference type="ARBA" id="ARBA00022989"/>
    </source>
</evidence>
<keyword evidence="8" id="KW-1185">Reference proteome</keyword>
<sequence>MRRLPFRKTRKVLLRLVLVFVLLAVVAFASSPWWLGWALGMALKGTGAGFDRYERVGYSTFRLSEIRYADPQAGLEADISTLQTATPPALLWKKLTGEPTEITLGTIEVRQTEAQPAAQPAPPPPAADEEIQPAALARQAFDALELLDGWPVAITVEKVLYTSGDLSVTADSPQYTEGTFSTVLGTSLSEQRAELTFSRESAQARTLKLAFSPEPTTVEIGIALPAPSELALTGQIDWREQPGTFGASWRGSGLLPAEATFSARDWTLPEEILAREDRQGYAAPQASAQADWNGQRYTLSLDATARPEQDGLPPLTARIEAAGDLEAVSLDKIAVEGGWITARLAEPVTVPFSGLSDLPPARFELEADLSKQNFFPIRGKLDASLVADDQTDSAYPLVTARLDARDLAYEDYTADTVEVEAVLDWPQLTLGSCAVTLPEDSSLSLSGSYDLEQEHLSAIKASLVISGALVSHYAPEAPAFSALKADFTADGPLARPRHEGDFTLEQFEWAEDRVDISLHWRGEHGALEVLSGKGGGEALDFNWEGNADLSPDSQRITVSEASLRPRNFSELRLTQPVTLTHLASGEITLTELSIADTEGSSVQAQANVNWPESGQLDLAVSNIGPHWLKLLTDAKLPFPAHLSQVQAGVRWDNSPLTYTLTATATGEPENQQPVTLSLDVAGDADGARMNHLTAQQGETVLAEARGHFPVAVVPAAETLVQFRAEAPADFHLAVSPGQSSIWDWLQKEYQLVLDEPSLTLDVEGTLASPTGKLSAHLKQFDIPEGSELPDIPDVDNLHVEAMFAPEEITVNQLGLDLAGHPLTANGRLPMTEEAWLALIEEGREPDLTGATGSLRFESVPLSAFAEFLPDILRPSGTINLRAELKPGLDWSGELSVQGVETLPLPQIGSVSEIQAQLAIAGPRLEITRASALLGGQELAITGEIGIESPENPRFDLAIKGEQIPFVRSPGLIVRGSPDLTLLTDADGVTTLGGKVVLNESFYTIDLTALGQGGGGGAAAAPDKRFPYFSIDDEPMADWRLRIEVEGDGFLRVRIPVFEGILSADLNMLGTLREPQAIGQVTIDQGIVMFPFANLRIAEGSNITIRQDQPYDPVIDITANGRAYGYDLVMRLTGRPDDPQLTFSSTPALEQGDILLMITAGRMPESDQRSTQSRLTGLGVFVGNTILVDMGLIDPLDDQLQVFVGEDVTLTGKDTIRVLYRIDDTWSIVGQYDRFDAYTLDLKWTVYED</sequence>
<gene>
    <name evidence="7" type="ORF">H5P28_05335</name>
</gene>
<keyword evidence="3 5" id="KW-1133">Transmembrane helix</keyword>
<dbReference type="AlphaFoldDB" id="A0A842HBN4"/>
<name>A0A842HBN4_9BACT</name>
<dbReference type="PANTHER" id="PTHR36985:SF1">
    <property type="entry name" value="TRANSLOCATION AND ASSEMBLY MODULE SUBUNIT TAMB"/>
    <property type="match status" value="1"/>
</dbReference>
<evidence type="ECO:0000256" key="1">
    <source>
        <dbReference type="ARBA" id="ARBA00004167"/>
    </source>
</evidence>
<reference evidence="7 8" key="1">
    <citation type="submission" date="2020-07" db="EMBL/GenBank/DDBJ databases">
        <authorList>
            <person name="Feng X."/>
        </authorList>
    </citation>
    <scope>NUCLEOTIDE SEQUENCE [LARGE SCALE GENOMIC DNA]</scope>
    <source>
        <strain evidence="7 8">JCM31066</strain>
    </source>
</reference>
<dbReference type="RefSeq" id="WP_185674682.1">
    <property type="nucleotide sequence ID" value="NZ_JACHVB010000014.1"/>
</dbReference>
<comment type="caution">
    <text evidence="7">The sequence shown here is derived from an EMBL/GenBank/DDBJ whole genome shotgun (WGS) entry which is preliminary data.</text>
</comment>
<evidence type="ECO:0000256" key="5">
    <source>
        <dbReference type="SAM" id="Phobius"/>
    </source>
</evidence>
<evidence type="ECO:0000256" key="2">
    <source>
        <dbReference type="ARBA" id="ARBA00022692"/>
    </source>
</evidence>
<evidence type="ECO:0000256" key="4">
    <source>
        <dbReference type="ARBA" id="ARBA00023136"/>
    </source>
</evidence>
<dbReference type="PANTHER" id="PTHR36985">
    <property type="entry name" value="TRANSLOCATION AND ASSEMBLY MODULE SUBUNIT TAMB"/>
    <property type="match status" value="1"/>
</dbReference>
<feature type="transmembrane region" description="Helical" evidence="5">
    <location>
        <begin position="12"/>
        <end position="35"/>
    </location>
</feature>
<comment type="subcellular location">
    <subcellularLocation>
        <location evidence="1">Membrane</location>
        <topology evidence="1">Single-pass membrane protein</topology>
    </subcellularLocation>
</comment>
<dbReference type="Proteomes" id="UP000546464">
    <property type="component" value="Unassembled WGS sequence"/>
</dbReference>
<protein>
    <submittedName>
        <fullName evidence="7">Translocation/assembly module TamB domain-containing protein</fullName>
    </submittedName>
</protein>
<accession>A0A842HBN4</accession>
<proteinExistence type="predicted"/>
<dbReference type="GO" id="GO:0005886">
    <property type="term" value="C:plasma membrane"/>
    <property type="evidence" value="ECO:0007669"/>
    <property type="project" value="InterPro"/>
</dbReference>
<evidence type="ECO:0000259" key="6">
    <source>
        <dbReference type="Pfam" id="PF04357"/>
    </source>
</evidence>
<evidence type="ECO:0000313" key="8">
    <source>
        <dbReference type="Proteomes" id="UP000546464"/>
    </source>
</evidence>
<dbReference type="InterPro" id="IPR007452">
    <property type="entry name" value="TamB_C"/>
</dbReference>
<keyword evidence="2 5" id="KW-0812">Transmembrane</keyword>
<evidence type="ECO:0000313" key="7">
    <source>
        <dbReference type="EMBL" id="MBC2593680.1"/>
    </source>
</evidence>
<dbReference type="GO" id="GO:0009306">
    <property type="term" value="P:protein secretion"/>
    <property type="evidence" value="ECO:0007669"/>
    <property type="project" value="InterPro"/>
</dbReference>
<feature type="domain" description="Translocation and assembly module TamB C-terminal" evidence="6">
    <location>
        <begin position="933"/>
        <end position="1173"/>
    </location>
</feature>
<dbReference type="Pfam" id="PF04357">
    <property type="entry name" value="TamB"/>
    <property type="match status" value="1"/>
</dbReference>
<keyword evidence="4 5" id="KW-0472">Membrane</keyword>